<dbReference type="NCBIfam" id="TIGR00727">
    <property type="entry name" value="ISP4_OPT"/>
    <property type="match status" value="1"/>
</dbReference>
<feature type="region of interest" description="Disordered" evidence="9">
    <location>
        <begin position="1"/>
        <end position="29"/>
    </location>
</feature>
<evidence type="ECO:0000256" key="5">
    <source>
        <dbReference type="ARBA" id="ARBA00022856"/>
    </source>
</evidence>
<dbReference type="Pfam" id="PF18271">
    <property type="entry name" value="GH131_N"/>
    <property type="match status" value="1"/>
</dbReference>
<keyword evidence="8 10" id="KW-0472">Membrane</keyword>
<accession>A0ABR4GLI1</accession>
<evidence type="ECO:0000256" key="6">
    <source>
        <dbReference type="ARBA" id="ARBA00022927"/>
    </source>
</evidence>
<keyword evidence="4 10" id="KW-0812">Transmembrane</keyword>
<dbReference type="Pfam" id="PF03169">
    <property type="entry name" value="OPT"/>
    <property type="match status" value="1"/>
</dbReference>
<keyword evidence="7 10" id="KW-1133">Transmembrane helix</keyword>
<protein>
    <submittedName>
        <fullName evidence="12">OPT oligopeptide transporter protein-domain-containing protein</fullName>
    </submittedName>
</protein>
<feature type="domain" description="Glycoside hydrolase 131 catalytic N-terminal" evidence="11">
    <location>
        <begin position="821"/>
        <end position="1053"/>
    </location>
</feature>
<feature type="transmembrane region" description="Helical" evidence="10">
    <location>
        <begin position="546"/>
        <end position="565"/>
    </location>
</feature>
<keyword evidence="6" id="KW-0653">Protein transport</keyword>
<feature type="transmembrane region" description="Helical" evidence="10">
    <location>
        <begin position="308"/>
        <end position="328"/>
    </location>
</feature>
<keyword evidence="3" id="KW-0813">Transport</keyword>
<evidence type="ECO:0000256" key="9">
    <source>
        <dbReference type="SAM" id="MobiDB-lite"/>
    </source>
</evidence>
<proteinExistence type="inferred from homology"/>
<dbReference type="InterPro" id="IPR004648">
    <property type="entry name" value="Oligpept_transpt"/>
</dbReference>
<sequence length="1058" mass="117986">MKEKDREDPILAAGDGTSTAAETSSDAVEQLRQLKKHHHWDPNLPDKVAHKIDDALHTTNDNTRQEIAHDLLENSPYPEVRAAVPNRDEGGHSNTIRAWVIGLLLATIGSALNMLFSMRQPYIVIPSYVAQVVAYPIGLAWAKVMPNKTYKVLGVRLNLNPGPFSKKEHAISVIMANATFGGGAAYATDVLLAQRAFYKQRYDWAFEIFMCISSQMLGFGLAGFVHRFLVTPAAMIWPSTLINTSLFTALHDRGEPDPLKVNGWTLGKYRMFLYCMIGSFIWYWFPGYLAPFLSVFAFVTWIKPQNVVINQLFGGWTGLSLIPITFDWTQISGFNFSPLIAPWHGIANTLIGLILWCWIVTPALHYSGVNYSKHLPITDSTSYDNTGHVYNVSRILTKEMTLDIAKYESYSPLFLSTTFYLCYGLSFATIISVLVHTVLFHGKDIWARFRLIGNEEEDIHARLMVRFKPVPMWWYGSVALVMTGMALGVTQGYDTHLTWWAFFLSLIMACIWIIPIGIIAASTNISIGLNVITEFVIGYMQPGRPMAMMLFKTYGYITMSQGLYFCQDMKIGHYMKIPPRVTFQAQMVACLWSSIVQICVMNWALGAIPDICTPHQVNHYTCPGGRVFFVASVIWGTIGPARMFSPGQMYSGLMWFWLPGFLLPIVFYVLARVSKHNRYGRYIRLLNAPIIFGGAGLIPPATPLNYLSWGVVGLVFNKYIRDRWRGWWMQYNYVLSAGLDVGLALSTILIFLALNLTKTDFPAWWGTSIAVDTMDAQGTAVQVTGERFGPEKCIFTTMKTSPIPLLLSVAGLPLASAGTTLWSGIFNETYTVEDFDKWSWASQIPPWQWYIHGSGSTSTYLGVSADFKNPNATLADEAQGVRITIDDTSSWNGQNMMRSELIPQITQGVDLGSGTRYYHFSVSVGEENFPNDGLEHQVAFFESHFTELKYGGSDSQSLTWYAGGSSHWSTTLEAGVWYNFAYGIDFDASTVSLYTSTGADPLELAVEPVSASTSTNSADWHVGILRLDQATPGVGGAEDWFWSGVYVEDGEGGVTVDV</sequence>
<comment type="caution">
    <text evidence="12">The sequence shown here is derived from an EMBL/GenBank/DDBJ whole genome shotgun (WGS) entry which is preliminary data.</text>
</comment>
<keyword evidence="5" id="KW-0571">Peptide transport</keyword>
<evidence type="ECO:0000256" key="2">
    <source>
        <dbReference type="ARBA" id="ARBA00008807"/>
    </source>
</evidence>
<comment type="similarity">
    <text evidence="2">Belongs to the oligopeptide OPT transporter family.</text>
</comment>
<comment type="subcellular location">
    <subcellularLocation>
        <location evidence="1">Membrane</location>
        <topology evidence="1">Multi-pass membrane protein</topology>
    </subcellularLocation>
</comment>
<dbReference type="InterPro" id="IPR041524">
    <property type="entry name" value="GH131_N"/>
</dbReference>
<name>A0ABR4GLI1_9EURO</name>
<reference evidence="12 13" key="1">
    <citation type="submission" date="2024-07" db="EMBL/GenBank/DDBJ databases">
        <title>Section-level genome sequencing and comparative genomics of Aspergillus sections Usti and Cavernicolus.</title>
        <authorList>
            <consortium name="Lawrence Berkeley National Laboratory"/>
            <person name="Nybo J.L."/>
            <person name="Vesth T.C."/>
            <person name="Theobald S."/>
            <person name="Frisvad J.C."/>
            <person name="Larsen T.O."/>
            <person name="Kjaerboelling I."/>
            <person name="Rothschild-Mancinelli K."/>
            <person name="Lyhne E.K."/>
            <person name="Kogle M.E."/>
            <person name="Barry K."/>
            <person name="Clum A."/>
            <person name="Na H."/>
            <person name="Ledsgaard L."/>
            <person name="Lin J."/>
            <person name="Lipzen A."/>
            <person name="Kuo A."/>
            <person name="Riley R."/>
            <person name="Mondo S."/>
            <person name="Labutti K."/>
            <person name="Haridas S."/>
            <person name="Pangalinan J."/>
            <person name="Salamov A.A."/>
            <person name="Simmons B.A."/>
            <person name="Magnuson J.K."/>
            <person name="Chen J."/>
            <person name="Drula E."/>
            <person name="Henrissat B."/>
            <person name="Wiebenga A."/>
            <person name="Lubbers R.J."/>
            <person name="Gomes A.C."/>
            <person name="Makela M.R."/>
            <person name="Stajich J."/>
            <person name="Grigoriev I.V."/>
            <person name="Mortensen U.H."/>
            <person name="De Vries R.P."/>
            <person name="Baker S.E."/>
            <person name="Andersen M.R."/>
        </authorList>
    </citation>
    <scope>NUCLEOTIDE SEQUENCE [LARGE SCALE GENOMIC DNA]</scope>
    <source>
        <strain evidence="12 13">CBS 209.92</strain>
    </source>
</reference>
<dbReference type="Gene3D" id="2.60.120.1160">
    <property type="match status" value="1"/>
</dbReference>
<evidence type="ECO:0000256" key="1">
    <source>
        <dbReference type="ARBA" id="ARBA00004141"/>
    </source>
</evidence>
<dbReference type="InterPro" id="IPR004813">
    <property type="entry name" value="OPT"/>
</dbReference>
<evidence type="ECO:0000313" key="12">
    <source>
        <dbReference type="EMBL" id="KAL2799923.1"/>
    </source>
</evidence>
<keyword evidence="13" id="KW-1185">Reference proteome</keyword>
<feature type="transmembrane region" description="Helical" evidence="10">
    <location>
        <begin position="732"/>
        <end position="754"/>
    </location>
</feature>
<feature type="compositionally biased region" description="Polar residues" evidence="9">
    <location>
        <begin position="16"/>
        <end position="27"/>
    </location>
</feature>
<feature type="transmembrane region" description="Helical" evidence="10">
    <location>
        <begin position="617"/>
        <end position="638"/>
    </location>
</feature>
<evidence type="ECO:0000259" key="11">
    <source>
        <dbReference type="Pfam" id="PF18271"/>
    </source>
</evidence>
<evidence type="ECO:0000313" key="13">
    <source>
        <dbReference type="Proteomes" id="UP001610563"/>
    </source>
</evidence>
<evidence type="ECO:0000256" key="7">
    <source>
        <dbReference type="ARBA" id="ARBA00022989"/>
    </source>
</evidence>
<feature type="transmembrane region" description="Helical" evidence="10">
    <location>
        <begin position="472"/>
        <end position="493"/>
    </location>
</feature>
<evidence type="ECO:0000256" key="3">
    <source>
        <dbReference type="ARBA" id="ARBA00022448"/>
    </source>
</evidence>
<feature type="transmembrane region" description="Helical" evidence="10">
    <location>
        <begin position="271"/>
        <end position="302"/>
    </location>
</feature>
<feature type="transmembrane region" description="Helical" evidence="10">
    <location>
        <begin position="585"/>
        <end position="605"/>
    </location>
</feature>
<evidence type="ECO:0000256" key="8">
    <source>
        <dbReference type="ARBA" id="ARBA00023136"/>
    </source>
</evidence>
<feature type="transmembrane region" description="Helical" evidence="10">
    <location>
        <begin position="204"/>
        <end position="224"/>
    </location>
</feature>
<dbReference type="EMBL" id="JBFTWV010000005">
    <property type="protein sequence ID" value="KAL2799923.1"/>
    <property type="molecule type" value="Genomic_DNA"/>
</dbReference>
<feature type="transmembrane region" description="Helical" evidence="10">
    <location>
        <begin position="340"/>
        <end position="361"/>
    </location>
</feature>
<dbReference type="Proteomes" id="UP001610563">
    <property type="component" value="Unassembled WGS sequence"/>
</dbReference>
<feature type="transmembrane region" description="Helical" evidence="10">
    <location>
        <begin position="418"/>
        <end position="440"/>
    </location>
</feature>
<evidence type="ECO:0000256" key="4">
    <source>
        <dbReference type="ARBA" id="ARBA00022692"/>
    </source>
</evidence>
<gene>
    <name evidence="12" type="ORF">BJX66DRAFT_332549</name>
</gene>
<feature type="transmembrane region" description="Helical" evidence="10">
    <location>
        <begin position="499"/>
        <end position="525"/>
    </location>
</feature>
<dbReference type="NCBIfam" id="TIGR00728">
    <property type="entry name" value="OPT_sfam"/>
    <property type="match status" value="1"/>
</dbReference>
<dbReference type="PANTHER" id="PTHR22601">
    <property type="entry name" value="ISP4 LIKE PROTEIN"/>
    <property type="match status" value="1"/>
</dbReference>
<evidence type="ECO:0000256" key="10">
    <source>
        <dbReference type="SAM" id="Phobius"/>
    </source>
</evidence>
<organism evidence="12 13">
    <name type="scientific">Aspergillus keveii</name>
    <dbReference type="NCBI Taxonomy" id="714993"/>
    <lineage>
        <taxon>Eukaryota</taxon>
        <taxon>Fungi</taxon>
        <taxon>Dikarya</taxon>
        <taxon>Ascomycota</taxon>
        <taxon>Pezizomycotina</taxon>
        <taxon>Eurotiomycetes</taxon>
        <taxon>Eurotiomycetidae</taxon>
        <taxon>Eurotiales</taxon>
        <taxon>Aspergillaceae</taxon>
        <taxon>Aspergillus</taxon>
        <taxon>Aspergillus subgen. Nidulantes</taxon>
    </lineage>
</organism>
<feature type="transmembrane region" description="Helical" evidence="10">
    <location>
        <begin position="123"/>
        <end position="142"/>
    </location>
</feature>
<feature type="transmembrane region" description="Helical" evidence="10">
    <location>
        <begin position="650"/>
        <end position="670"/>
    </location>
</feature>
<feature type="transmembrane region" description="Helical" evidence="10">
    <location>
        <begin position="96"/>
        <end position="116"/>
    </location>
</feature>